<reference evidence="1 2" key="1">
    <citation type="submission" date="2020-03" db="EMBL/GenBank/DDBJ databases">
        <title>FDA dAtabase for Regulatory Grade micrObial Sequences (FDA-ARGOS): Supporting development and validation of Infectious Disease Dx tests.</title>
        <authorList>
            <person name="Campos J."/>
            <person name="Goldberg B."/>
            <person name="Tallon L."/>
            <person name="Sadzewicz L."/>
            <person name="Vavikolanu K."/>
            <person name="Mehta A."/>
            <person name="Aluvathingal J."/>
            <person name="Nadendla S."/>
            <person name="Nandy P."/>
            <person name="Geyer C."/>
            <person name="Yan Y."/>
            <person name="Sichtig H."/>
        </authorList>
    </citation>
    <scope>NUCLEOTIDE SEQUENCE [LARGE SCALE GENOMIC DNA]</scope>
    <source>
        <strain evidence="1 2">FDAARGOS_656</strain>
    </source>
</reference>
<dbReference type="AlphaFoldDB" id="A0A8H6F005"/>
<gene>
    <name evidence="1" type="ORF">FOB64_006408</name>
</gene>
<dbReference type="EMBL" id="JABWAD010000062">
    <property type="protein sequence ID" value="KAF6061913.1"/>
    <property type="molecule type" value="Genomic_DNA"/>
</dbReference>
<accession>A0A8H6F005</accession>
<evidence type="ECO:0000313" key="2">
    <source>
        <dbReference type="Proteomes" id="UP000536275"/>
    </source>
</evidence>
<name>A0A8H6F005_CANAX</name>
<protein>
    <submittedName>
        <fullName evidence="1">Uncharacterized protein</fullName>
    </submittedName>
</protein>
<evidence type="ECO:0000313" key="1">
    <source>
        <dbReference type="EMBL" id="KAF6061913.1"/>
    </source>
</evidence>
<sequence>MVRSAPDSDIKRILVITLFEYSLRKYIEIKEEHDRELGYKPKKLFIISELLILNGCKVSQHIKDLQKEDLGLTDAAVEYWKIRSLKLSGGKAS</sequence>
<dbReference type="Proteomes" id="UP000536275">
    <property type="component" value="Unassembled WGS sequence"/>
</dbReference>
<proteinExistence type="predicted"/>
<comment type="caution">
    <text evidence="1">The sequence shown here is derived from an EMBL/GenBank/DDBJ whole genome shotgun (WGS) entry which is preliminary data.</text>
</comment>
<organism evidence="1 2">
    <name type="scientific">Candida albicans</name>
    <name type="common">Yeast</name>
    <dbReference type="NCBI Taxonomy" id="5476"/>
    <lineage>
        <taxon>Eukaryota</taxon>
        <taxon>Fungi</taxon>
        <taxon>Dikarya</taxon>
        <taxon>Ascomycota</taxon>
        <taxon>Saccharomycotina</taxon>
        <taxon>Pichiomycetes</taxon>
        <taxon>Debaryomycetaceae</taxon>
        <taxon>Candida/Lodderomyces clade</taxon>
        <taxon>Candida</taxon>
    </lineage>
</organism>